<keyword evidence="2" id="KW-1133">Transmembrane helix</keyword>
<dbReference type="InterPro" id="IPR025889">
    <property type="entry name" value="GSP17M-like_dom"/>
</dbReference>
<proteinExistence type="predicted"/>
<keyword evidence="2" id="KW-0472">Membrane</keyword>
<name>A0A6N7VR65_9ACTO</name>
<keyword evidence="5" id="KW-1185">Reference proteome</keyword>
<evidence type="ECO:0000259" key="3">
    <source>
        <dbReference type="Pfam" id="PF11181"/>
    </source>
</evidence>
<dbReference type="Proteomes" id="UP000470875">
    <property type="component" value="Unassembled WGS sequence"/>
</dbReference>
<dbReference type="AlphaFoldDB" id="A0A6N7VR65"/>
<protein>
    <recommendedName>
        <fullName evidence="3">General stress protein 17M-like domain-containing protein</fullName>
    </recommendedName>
</protein>
<dbReference type="Pfam" id="PF11181">
    <property type="entry name" value="YflT"/>
    <property type="match status" value="1"/>
</dbReference>
<feature type="transmembrane region" description="Helical" evidence="2">
    <location>
        <begin position="65"/>
        <end position="88"/>
    </location>
</feature>
<dbReference type="RefSeq" id="WP_154544411.1">
    <property type="nucleotide sequence ID" value="NZ_VULO01000006.1"/>
</dbReference>
<keyword evidence="2" id="KW-0812">Transmembrane</keyword>
<sequence length="201" mass="21989">MARNSSQFPALPTGTEVASFTTYEGAVEAIEKLAENDFPITSVAIVGSDMHVVERVMGRLTPARVALAGATQGLTWGLLFGLMTFFIMGDAAGLFPLLGIFFGVLMGIIFGMVSWSAGRKKKSFAAQTQLVASRYAVLVSEQTDRAFQLLQGMGSAPVRPRPTRTRPPVDPNKRPEFGVRLSPEERRKRDRENPKPDSEEE</sequence>
<evidence type="ECO:0000256" key="2">
    <source>
        <dbReference type="SAM" id="Phobius"/>
    </source>
</evidence>
<organism evidence="4 5">
    <name type="scientific">Scrofimicrobium canadense</name>
    <dbReference type="NCBI Taxonomy" id="2652290"/>
    <lineage>
        <taxon>Bacteria</taxon>
        <taxon>Bacillati</taxon>
        <taxon>Actinomycetota</taxon>
        <taxon>Actinomycetes</taxon>
        <taxon>Actinomycetales</taxon>
        <taxon>Actinomycetaceae</taxon>
        <taxon>Scrofimicrobium</taxon>
    </lineage>
</organism>
<gene>
    <name evidence="4" type="ORF">FYJ24_05550</name>
</gene>
<feature type="compositionally biased region" description="Basic and acidic residues" evidence="1">
    <location>
        <begin position="171"/>
        <end position="201"/>
    </location>
</feature>
<reference evidence="4 5" key="1">
    <citation type="submission" date="2019-08" db="EMBL/GenBank/DDBJ databases">
        <title>In-depth cultivation of the pig gut microbiome towards novel bacterial diversity and tailored functional studies.</title>
        <authorList>
            <person name="Wylensek D."/>
            <person name="Hitch T.C.A."/>
            <person name="Clavel T."/>
        </authorList>
    </citation>
    <scope>NUCLEOTIDE SEQUENCE [LARGE SCALE GENOMIC DNA]</scope>
    <source>
        <strain evidence="4 5">WB03_NA08</strain>
    </source>
</reference>
<dbReference type="EMBL" id="VULO01000006">
    <property type="protein sequence ID" value="MSS84239.1"/>
    <property type="molecule type" value="Genomic_DNA"/>
</dbReference>
<comment type="caution">
    <text evidence="4">The sequence shown here is derived from an EMBL/GenBank/DDBJ whole genome shotgun (WGS) entry which is preliminary data.</text>
</comment>
<feature type="transmembrane region" description="Helical" evidence="2">
    <location>
        <begin position="94"/>
        <end position="115"/>
    </location>
</feature>
<feature type="domain" description="General stress protein 17M-like" evidence="3">
    <location>
        <begin position="16"/>
        <end position="83"/>
    </location>
</feature>
<accession>A0A6N7VR65</accession>
<feature type="region of interest" description="Disordered" evidence="1">
    <location>
        <begin position="152"/>
        <end position="201"/>
    </location>
</feature>
<evidence type="ECO:0000313" key="4">
    <source>
        <dbReference type="EMBL" id="MSS84239.1"/>
    </source>
</evidence>
<evidence type="ECO:0000256" key="1">
    <source>
        <dbReference type="SAM" id="MobiDB-lite"/>
    </source>
</evidence>
<evidence type="ECO:0000313" key="5">
    <source>
        <dbReference type="Proteomes" id="UP000470875"/>
    </source>
</evidence>